<evidence type="ECO:0008006" key="4">
    <source>
        <dbReference type="Google" id="ProtNLM"/>
    </source>
</evidence>
<dbReference type="AlphaFoldDB" id="A0A6A6VNT6"/>
<reference evidence="2" key="1">
    <citation type="journal article" date="2020" name="Stud. Mycol.">
        <title>101 Dothideomycetes genomes: a test case for predicting lifestyles and emergence of pathogens.</title>
        <authorList>
            <person name="Haridas S."/>
            <person name="Albert R."/>
            <person name="Binder M."/>
            <person name="Bloem J."/>
            <person name="Labutti K."/>
            <person name="Salamov A."/>
            <person name="Andreopoulos B."/>
            <person name="Baker S."/>
            <person name="Barry K."/>
            <person name="Bills G."/>
            <person name="Bluhm B."/>
            <person name="Cannon C."/>
            <person name="Castanera R."/>
            <person name="Culley D."/>
            <person name="Daum C."/>
            <person name="Ezra D."/>
            <person name="Gonzalez J."/>
            <person name="Henrissat B."/>
            <person name="Kuo A."/>
            <person name="Liang C."/>
            <person name="Lipzen A."/>
            <person name="Lutzoni F."/>
            <person name="Magnuson J."/>
            <person name="Mondo S."/>
            <person name="Nolan M."/>
            <person name="Ohm R."/>
            <person name="Pangilinan J."/>
            <person name="Park H.-J."/>
            <person name="Ramirez L."/>
            <person name="Alfaro M."/>
            <person name="Sun H."/>
            <person name="Tritt A."/>
            <person name="Yoshinaga Y."/>
            <person name="Zwiers L.-H."/>
            <person name="Turgeon B."/>
            <person name="Goodwin S."/>
            <person name="Spatafora J."/>
            <person name="Crous P."/>
            <person name="Grigoriev I."/>
        </authorList>
    </citation>
    <scope>NUCLEOTIDE SEQUENCE</scope>
    <source>
        <strain evidence="2">CBS 119925</strain>
    </source>
</reference>
<keyword evidence="1" id="KW-0732">Signal</keyword>
<organism evidence="2 3">
    <name type="scientific">Sporormia fimetaria CBS 119925</name>
    <dbReference type="NCBI Taxonomy" id="1340428"/>
    <lineage>
        <taxon>Eukaryota</taxon>
        <taxon>Fungi</taxon>
        <taxon>Dikarya</taxon>
        <taxon>Ascomycota</taxon>
        <taxon>Pezizomycotina</taxon>
        <taxon>Dothideomycetes</taxon>
        <taxon>Pleosporomycetidae</taxon>
        <taxon>Pleosporales</taxon>
        <taxon>Sporormiaceae</taxon>
        <taxon>Sporormia</taxon>
    </lineage>
</organism>
<dbReference type="EMBL" id="MU006561">
    <property type="protein sequence ID" value="KAF2752288.1"/>
    <property type="molecule type" value="Genomic_DNA"/>
</dbReference>
<name>A0A6A6VNT6_9PLEO</name>
<protein>
    <recommendedName>
        <fullName evidence="4">Secreted protein</fullName>
    </recommendedName>
</protein>
<evidence type="ECO:0000313" key="2">
    <source>
        <dbReference type="EMBL" id="KAF2752288.1"/>
    </source>
</evidence>
<proteinExistence type="predicted"/>
<sequence length="110" mass="12654">MVNFTCLLHLTCSTTHGLSGLLKCCSSRQRDYLQHRYVDKLSFSSSKVFRDACDARRRSWLSEDARLRHHTPSALQLPLHAFLLPLPLHSPQTLRAELRVVSQRSLSLLR</sequence>
<feature type="signal peptide" evidence="1">
    <location>
        <begin position="1"/>
        <end position="17"/>
    </location>
</feature>
<gene>
    <name evidence="2" type="ORF">M011DRAFT_20508</name>
</gene>
<keyword evidence="3" id="KW-1185">Reference proteome</keyword>
<accession>A0A6A6VNT6</accession>
<evidence type="ECO:0000256" key="1">
    <source>
        <dbReference type="SAM" id="SignalP"/>
    </source>
</evidence>
<dbReference type="Proteomes" id="UP000799440">
    <property type="component" value="Unassembled WGS sequence"/>
</dbReference>
<feature type="chain" id="PRO_5025491609" description="Secreted protein" evidence="1">
    <location>
        <begin position="18"/>
        <end position="110"/>
    </location>
</feature>
<evidence type="ECO:0000313" key="3">
    <source>
        <dbReference type="Proteomes" id="UP000799440"/>
    </source>
</evidence>